<keyword evidence="1" id="KW-0175">Coiled coil</keyword>
<dbReference type="Proteomes" id="UP000821853">
    <property type="component" value="Chromosome 2"/>
</dbReference>
<evidence type="ECO:0000256" key="1">
    <source>
        <dbReference type="SAM" id="Coils"/>
    </source>
</evidence>
<protein>
    <submittedName>
        <fullName evidence="3">Uncharacterized protein</fullName>
    </submittedName>
</protein>
<keyword evidence="4" id="KW-1185">Reference proteome</keyword>
<sequence length="90" mass="10164">MAWRRSSRPLTNKPQKQNDMQTKLELLGSKVGSLKHEMVEIESRMEDLSTKLDQQAAKTSSLEAKMRYTDLLGRKGERASTSKIKGGGRK</sequence>
<dbReference type="AlphaFoldDB" id="A0A9J6FWF8"/>
<evidence type="ECO:0000256" key="2">
    <source>
        <dbReference type="SAM" id="MobiDB-lite"/>
    </source>
</evidence>
<feature type="coiled-coil region" evidence="1">
    <location>
        <begin position="31"/>
        <end position="65"/>
    </location>
</feature>
<organism evidence="3 4">
    <name type="scientific">Haemaphysalis longicornis</name>
    <name type="common">Bush tick</name>
    <dbReference type="NCBI Taxonomy" id="44386"/>
    <lineage>
        <taxon>Eukaryota</taxon>
        <taxon>Metazoa</taxon>
        <taxon>Ecdysozoa</taxon>
        <taxon>Arthropoda</taxon>
        <taxon>Chelicerata</taxon>
        <taxon>Arachnida</taxon>
        <taxon>Acari</taxon>
        <taxon>Parasitiformes</taxon>
        <taxon>Ixodida</taxon>
        <taxon>Ixodoidea</taxon>
        <taxon>Ixodidae</taxon>
        <taxon>Haemaphysalinae</taxon>
        <taxon>Haemaphysalis</taxon>
    </lineage>
</organism>
<evidence type="ECO:0000313" key="3">
    <source>
        <dbReference type="EMBL" id="KAH9366396.1"/>
    </source>
</evidence>
<proteinExistence type="predicted"/>
<gene>
    <name evidence="3" type="ORF">HPB48_002678</name>
</gene>
<feature type="compositionally biased region" description="Polar residues" evidence="2">
    <location>
        <begin position="8"/>
        <end position="21"/>
    </location>
</feature>
<comment type="caution">
    <text evidence="3">The sequence shown here is derived from an EMBL/GenBank/DDBJ whole genome shotgun (WGS) entry which is preliminary data.</text>
</comment>
<accession>A0A9J6FWF8</accession>
<name>A0A9J6FWF8_HAELO</name>
<reference evidence="3 4" key="1">
    <citation type="journal article" date="2020" name="Cell">
        <title>Large-Scale Comparative Analyses of Tick Genomes Elucidate Their Genetic Diversity and Vector Capacities.</title>
        <authorList>
            <consortium name="Tick Genome and Microbiome Consortium (TIGMIC)"/>
            <person name="Jia N."/>
            <person name="Wang J."/>
            <person name="Shi W."/>
            <person name="Du L."/>
            <person name="Sun Y."/>
            <person name="Zhan W."/>
            <person name="Jiang J.F."/>
            <person name="Wang Q."/>
            <person name="Zhang B."/>
            <person name="Ji P."/>
            <person name="Bell-Sakyi L."/>
            <person name="Cui X.M."/>
            <person name="Yuan T.T."/>
            <person name="Jiang B.G."/>
            <person name="Yang W.F."/>
            <person name="Lam T.T."/>
            <person name="Chang Q.C."/>
            <person name="Ding S.J."/>
            <person name="Wang X.J."/>
            <person name="Zhu J.G."/>
            <person name="Ruan X.D."/>
            <person name="Zhao L."/>
            <person name="Wei J.T."/>
            <person name="Ye R.Z."/>
            <person name="Que T.C."/>
            <person name="Du C.H."/>
            <person name="Zhou Y.H."/>
            <person name="Cheng J.X."/>
            <person name="Dai P.F."/>
            <person name="Guo W.B."/>
            <person name="Han X.H."/>
            <person name="Huang E.J."/>
            <person name="Li L.F."/>
            <person name="Wei W."/>
            <person name="Gao Y.C."/>
            <person name="Liu J.Z."/>
            <person name="Shao H.Z."/>
            <person name="Wang X."/>
            <person name="Wang C.C."/>
            <person name="Yang T.C."/>
            <person name="Huo Q.B."/>
            <person name="Li W."/>
            <person name="Chen H.Y."/>
            <person name="Chen S.E."/>
            <person name="Zhou L.G."/>
            <person name="Ni X.B."/>
            <person name="Tian J.H."/>
            <person name="Sheng Y."/>
            <person name="Liu T."/>
            <person name="Pan Y.S."/>
            <person name="Xia L.Y."/>
            <person name="Li J."/>
            <person name="Zhao F."/>
            <person name="Cao W.C."/>
        </authorList>
    </citation>
    <scope>NUCLEOTIDE SEQUENCE [LARGE SCALE GENOMIC DNA]</scope>
    <source>
        <strain evidence="3">HaeL-2018</strain>
    </source>
</reference>
<feature type="region of interest" description="Disordered" evidence="2">
    <location>
        <begin position="1"/>
        <end position="21"/>
    </location>
</feature>
<evidence type="ECO:0000313" key="4">
    <source>
        <dbReference type="Proteomes" id="UP000821853"/>
    </source>
</evidence>
<dbReference type="Gene3D" id="6.10.280.220">
    <property type="match status" value="1"/>
</dbReference>
<dbReference type="EMBL" id="JABSTR010000004">
    <property type="protein sequence ID" value="KAH9366396.1"/>
    <property type="molecule type" value="Genomic_DNA"/>
</dbReference>
<dbReference type="VEuPathDB" id="VectorBase:HLOH_055176"/>